<dbReference type="PROSITE" id="PS00409">
    <property type="entry name" value="PROKAR_NTER_METHYL"/>
    <property type="match status" value="1"/>
</dbReference>
<dbReference type="InterPro" id="IPR012902">
    <property type="entry name" value="N_methyl_site"/>
</dbReference>
<keyword evidence="1" id="KW-1133">Transmembrane helix</keyword>
<dbReference type="AlphaFoldDB" id="A0A161JZL5"/>
<proteinExistence type="predicted"/>
<organism evidence="3">
    <name type="scientific">hydrothermal vent metagenome</name>
    <dbReference type="NCBI Taxonomy" id="652676"/>
    <lineage>
        <taxon>unclassified sequences</taxon>
        <taxon>metagenomes</taxon>
        <taxon>ecological metagenomes</taxon>
    </lineage>
</organism>
<evidence type="ECO:0000256" key="1">
    <source>
        <dbReference type="SAM" id="Phobius"/>
    </source>
</evidence>
<feature type="transmembrane region" description="Helical" evidence="1">
    <location>
        <begin position="12"/>
        <end position="33"/>
    </location>
</feature>
<dbReference type="NCBIfam" id="TIGR02523">
    <property type="entry name" value="type_IV_pilV"/>
    <property type="match status" value="1"/>
</dbReference>
<name>A0A161JZL5_9ZZZZ</name>
<reference evidence="3" key="1">
    <citation type="submission" date="2015-10" db="EMBL/GenBank/DDBJ databases">
        <authorList>
            <person name="Gilbert D.G."/>
        </authorList>
    </citation>
    <scope>NUCLEOTIDE SEQUENCE</scope>
</reference>
<evidence type="ECO:0000313" key="3">
    <source>
        <dbReference type="EMBL" id="CUS40166.1"/>
    </source>
</evidence>
<accession>A0A161JZL5</accession>
<sequence>MPQLTKNMAGFSLIEILVTVAITIIGLVGLASLQLQVTKSVGDSGNRSQVIWMLEDLSNRMKANRIALADYNTDGDTISCDNAPKICSAYHDGSARVEADLSCSNTEQAQSDLWEVACGFNPDVDTYITKSSAVDFIAAPLLSTQLNGGEITVTISWDTRTSGVNADGELVYANTDSLANSRTSLTMVYNP</sequence>
<keyword evidence="1" id="KW-0812">Transmembrane</keyword>
<evidence type="ECO:0000259" key="2">
    <source>
        <dbReference type="Pfam" id="PF22150"/>
    </source>
</evidence>
<dbReference type="InterPro" id="IPR013362">
    <property type="entry name" value="Pilus_4_PilV"/>
</dbReference>
<dbReference type="EMBL" id="CZQC01000005">
    <property type="protein sequence ID" value="CUS40166.1"/>
    <property type="molecule type" value="Genomic_DNA"/>
</dbReference>
<dbReference type="Pfam" id="PF07963">
    <property type="entry name" value="N_methyl"/>
    <property type="match status" value="1"/>
</dbReference>
<gene>
    <name evidence="3" type="ORF">MGWOODY_Tha857</name>
</gene>
<dbReference type="InterPro" id="IPR054402">
    <property type="entry name" value="Tt1218-like_dom"/>
</dbReference>
<feature type="domain" description="Type IV pilin Tt1218-like" evidence="2">
    <location>
        <begin position="33"/>
        <end position="114"/>
    </location>
</feature>
<protein>
    <recommendedName>
        <fullName evidence="2">Type IV pilin Tt1218-like domain-containing protein</fullName>
    </recommendedName>
</protein>
<dbReference type="Pfam" id="PF22150">
    <property type="entry name" value="Tt1218-like"/>
    <property type="match status" value="1"/>
</dbReference>
<keyword evidence="1" id="KW-0472">Membrane</keyword>